<dbReference type="AlphaFoldDB" id="A0A2N3WUE2"/>
<dbReference type="PRINTS" id="PR00080">
    <property type="entry name" value="SDRFAMILY"/>
</dbReference>
<dbReference type="InterPro" id="IPR020904">
    <property type="entry name" value="Sc_DH/Rdtase_CS"/>
</dbReference>
<dbReference type="PROSITE" id="PS00061">
    <property type="entry name" value="ADH_SHORT"/>
    <property type="match status" value="1"/>
</dbReference>
<dbReference type="EMBL" id="PJMY01000003">
    <property type="protein sequence ID" value="PKV97482.1"/>
    <property type="molecule type" value="Genomic_DNA"/>
</dbReference>
<gene>
    <name evidence="3" type="ORF">ATK30_8463</name>
</gene>
<comment type="similarity">
    <text evidence="1">Belongs to the short-chain dehydrogenases/reductases (SDR) family.</text>
</comment>
<dbReference type="GO" id="GO:0030497">
    <property type="term" value="P:fatty acid elongation"/>
    <property type="evidence" value="ECO:0007669"/>
    <property type="project" value="TreeGrafter"/>
</dbReference>
<dbReference type="CDD" id="cd05233">
    <property type="entry name" value="SDR_c"/>
    <property type="match status" value="1"/>
</dbReference>
<dbReference type="GO" id="GO:0016616">
    <property type="term" value="F:oxidoreductase activity, acting on the CH-OH group of donors, NAD or NADP as acceptor"/>
    <property type="evidence" value="ECO:0007669"/>
    <property type="project" value="TreeGrafter"/>
</dbReference>
<dbReference type="OrthoDB" id="286404at2"/>
<dbReference type="SUPFAM" id="SSF51735">
    <property type="entry name" value="NAD(P)-binding Rossmann-fold domains"/>
    <property type="match status" value="1"/>
</dbReference>
<dbReference type="RefSeq" id="WP_101440197.1">
    <property type="nucleotide sequence ID" value="NZ_PJMY01000003.1"/>
</dbReference>
<protein>
    <submittedName>
        <fullName evidence="3">3-oxoacyl-[acyl-carrier protein] reductase</fullName>
    </submittedName>
</protein>
<dbReference type="Gene3D" id="3.40.50.720">
    <property type="entry name" value="NAD(P)-binding Rossmann-like Domain"/>
    <property type="match status" value="1"/>
</dbReference>
<dbReference type="PRINTS" id="PR00081">
    <property type="entry name" value="GDHRDH"/>
</dbReference>
<dbReference type="InterPro" id="IPR002347">
    <property type="entry name" value="SDR_fam"/>
</dbReference>
<accession>A0A2N3WUE2</accession>
<proteinExistence type="inferred from homology"/>
<keyword evidence="4" id="KW-1185">Reference proteome</keyword>
<evidence type="ECO:0000256" key="2">
    <source>
        <dbReference type="ARBA" id="ARBA00023002"/>
    </source>
</evidence>
<evidence type="ECO:0000256" key="1">
    <source>
        <dbReference type="ARBA" id="ARBA00006484"/>
    </source>
</evidence>
<comment type="caution">
    <text evidence="3">The sequence shown here is derived from an EMBL/GenBank/DDBJ whole genome shotgun (WGS) entry which is preliminary data.</text>
</comment>
<reference evidence="3 4" key="1">
    <citation type="submission" date="2017-12" db="EMBL/GenBank/DDBJ databases">
        <title>Sequencing the genomes of 1000 Actinobacteria strains.</title>
        <authorList>
            <person name="Klenk H.-P."/>
        </authorList>
    </citation>
    <scope>NUCLEOTIDE SEQUENCE [LARGE SCALE GENOMIC DNA]</scope>
    <source>
        <strain evidence="3 4">DSM 45165</strain>
    </source>
</reference>
<evidence type="ECO:0000313" key="3">
    <source>
        <dbReference type="EMBL" id="PKV97482.1"/>
    </source>
</evidence>
<dbReference type="PANTHER" id="PTHR42760">
    <property type="entry name" value="SHORT-CHAIN DEHYDROGENASES/REDUCTASES FAMILY MEMBER"/>
    <property type="match status" value="1"/>
</dbReference>
<organism evidence="3 4">
    <name type="scientific">Amycolatopsis echigonensis</name>
    <dbReference type="NCBI Taxonomy" id="2576905"/>
    <lineage>
        <taxon>Bacteria</taxon>
        <taxon>Bacillati</taxon>
        <taxon>Actinomycetota</taxon>
        <taxon>Actinomycetes</taxon>
        <taxon>Pseudonocardiales</taxon>
        <taxon>Pseudonocardiaceae</taxon>
        <taxon>Amycolatopsis</taxon>
    </lineage>
</organism>
<name>A0A2N3WUE2_9PSEU</name>
<dbReference type="FunFam" id="3.40.50.720:FF:000084">
    <property type="entry name" value="Short-chain dehydrogenase reductase"/>
    <property type="match status" value="1"/>
</dbReference>
<dbReference type="Proteomes" id="UP000233750">
    <property type="component" value="Unassembled WGS sequence"/>
</dbReference>
<dbReference type="InterPro" id="IPR036291">
    <property type="entry name" value="NAD(P)-bd_dom_sf"/>
</dbReference>
<sequence length="249" mass="26012">MSKRFDGKVAMVNAAAGAGIGGVVARRLLAEGARVVVTDLSAKRLDRLRDELTAAAGEDNVLARALDAADETGVRALFADVTETFGQLDVLVNSVGLNQLAPFPDTSLENWNRVLSTSLTAHFLHARAAWPLLRQSASPAIVNVSSLAAESPAPFGEVAYAAAKAGVLGLTRALAKEGAADGIRANAVMPGLIWNDSLTKAVAADYVQAYRDVQPLGRDGEPDEVADVILFLASSDSRHVTGQTIRVAA</sequence>
<keyword evidence="2" id="KW-0560">Oxidoreductase</keyword>
<evidence type="ECO:0000313" key="4">
    <source>
        <dbReference type="Proteomes" id="UP000233750"/>
    </source>
</evidence>
<dbReference type="PANTHER" id="PTHR42760:SF129">
    <property type="entry name" value="OXIDOREDUCTASE"/>
    <property type="match status" value="1"/>
</dbReference>
<dbReference type="Pfam" id="PF13561">
    <property type="entry name" value="adh_short_C2"/>
    <property type="match status" value="1"/>
</dbReference>